<organism evidence="2 3">
    <name type="scientific">Rhodococcus wratislaviensis</name>
    <name type="common">Tsukamurella wratislaviensis</name>
    <dbReference type="NCBI Taxonomy" id="44752"/>
    <lineage>
        <taxon>Bacteria</taxon>
        <taxon>Bacillati</taxon>
        <taxon>Actinomycetota</taxon>
        <taxon>Actinomycetes</taxon>
        <taxon>Mycobacteriales</taxon>
        <taxon>Nocardiaceae</taxon>
        <taxon>Rhodococcus</taxon>
    </lineage>
</organism>
<reference evidence="2 3" key="1">
    <citation type="submission" date="2018-06" db="EMBL/GenBank/DDBJ databases">
        <authorList>
            <consortium name="Pathogen Informatics"/>
            <person name="Doyle S."/>
        </authorList>
    </citation>
    <scope>NUCLEOTIDE SEQUENCE [LARGE SCALE GENOMIC DNA]</scope>
    <source>
        <strain evidence="2 3">NCTC13229</strain>
    </source>
</reference>
<evidence type="ECO:0008006" key="4">
    <source>
        <dbReference type="Google" id="ProtNLM"/>
    </source>
</evidence>
<evidence type="ECO:0000313" key="3">
    <source>
        <dbReference type="Proteomes" id="UP000251211"/>
    </source>
</evidence>
<evidence type="ECO:0000313" key="2">
    <source>
        <dbReference type="EMBL" id="SPZ42957.1"/>
    </source>
</evidence>
<dbReference type="EMBL" id="UAUI01000027">
    <property type="protein sequence ID" value="SPZ42957.1"/>
    <property type="molecule type" value="Genomic_DNA"/>
</dbReference>
<dbReference type="Proteomes" id="UP000251211">
    <property type="component" value="Unassembled WGS sequence"/>
</dbReference>
<accession>A0AB38FNC0</accession>
<name>A0AB38FNC0_RHOWR</name>
<comment type="caution">
    <text evidence="2">The sequence shown here is derived from an EMBL/GenBank/DDBJ whole genome shotgun (WGS) entry which is preliminary data.</text>
</comment>
<dbReference type="AlphaFoldDB" id="A0AB38FNC0"/>
<protein>
    <recommendedName>
        <fullName evidence="4">Secreted protein</fullName>
    </recommendedName>
</protein>
<evidence type="ECO:0000256" key="1">
    <source>
        <dbReference type="SAM" id="SignalP"/>
    </source>
</evidence>
<proteinExistence type="predicted"/>
<keyword evidence="1" id="KW-0732">Signal</keyword>
<gene>
    <name evidence="2" type="ORF">NCTC13229_06491</name>
</gene>
<feature type="chain" id="PRO_5044319762" description="Secreted protein" evidence="1">
    <location>
        <begin position="31"/>
        <end position="214"/>
    </location>
</feature>
<feature type="signal peptide" evidence="1">
    <location>
        <begin position="1"/>
        <end position="30"/>
    </location>
</feature>
<sequence>MDGMSVMRRTIAAATVGIAATFGLSGTAAAEPATPDDVPGLAELRTQADKPEEKAAVEALATSTVLRDVAGAYTPFLYTAPTVGCGTVAPVTLTLASGTTGPTAEVKANEISFQALSAYPGVVKSSGLNVAWINTSTGASGILPLDGVTEGGYPALNKVVTTGAGTVVASIFGTVGYTNATCYVLPTVGSFFVPEEGPLPAEAAQPAPAPAPPA</sequence>